<dbReference type="Proteomes" id="UP000271098">
    <property type="component" value="Unassembled WGS sequence"/>
</dbReference>
<dbReference type="EMBL" id="UYRT01080355">
    <property type="protein sequence ID" value="VDN22588.1"/>
    <property type="molecule type" value="Genomic_DNA"/>
</dbReference>
<organism evidence="4">
    <name type="scientific">Gongylonema pulchrum</name>
    <dbReference type="NCBI Taxonomy" id="637853"/>
    <lineage>
        <taxon>Eukaryota</taxon>
        <taxon>Metazoa</taxon>
        <taxon>Ecdysozoa</taxon>
        <taxon>Nematoda</taxon>
        <taxon>Chromadorea</taxon>
        <taxon>Rhabditida</taxon>
        <taxon>Spirurina</taxon>
        <taxon>Spiruromorpha</taxon>
        <taxon>Spiruroidea</taxon>
        <taxon>Gongylonematidae</taxon>
        <taxon>Gongylonema</taxon>
    </lineage>
</organism>
<evidence type="ECO:0000256" key="1">
    <source>
        <dbReference type="SAM" id="MobiDB-lite"/>
    </source>
</evidence>
<feature type="region of interest" description="Disordered" evidence="1">
    <location>
        <begin position="162"/>
        <end position="182"/>
    </location>
</feature>
<feature type="region of interest" description="Disordered" evidence="1">
    <location>
        <begin position="1"/>
        <end position="102"/>
    </location>
</feature>
<proteinExistence type="predicted"/>
<protein>
    <submittedName>
        <fullName evidence="2 4">Uncharacterized protein</fullName>
    </submittedName>
</protein>
<accession>A0A183DXY8</accession>
<gene>
    <name evidence="2" type="ORF">GPUH_LOCUS13582</name>
</gene>
<sequence>MSGRKGRATRRAGRGATKRSEAVLPGGAAGGQSRLTAYFSTAPHRDTSRSRIKRLGEVTSGDDAALRKQTTAKGDTPAPSQSPTKMARLKSPRTSSASAKAEASIAEWVLPPLTTRPSKSEADAAVVKDGKHRGFATAGEAETFGLEESDSGCTKEEKRSLNRMEKSVAQAEAVPVPGPSKSPADDLSLLIIRRGSISYVINRVVKIASLLLSCN</sequence>
<dbReference type="WBParaSite" id="GPUH_0001359401-mRNA-1">
    <property type="protein sequence ID" value="GPUH_0001359401-mRNA-1"/>
    <property type="gene ID" value="GPUH_0001359401"/>
</dbReference>
<evidence type="ECO:0000313" key="3">
    <source>
        <dbReference type="Proteomes" id="UP000271098"/>
    </source>
</evidence>
<evidence type="ECO:0000313" key="4">
    <source>
        <dbReference type="WBParaSite" id="GPUH_0001359401-mRNA-1"/>
    </source>
</evidence>
<evidence type="ECO:0000313" key="2">
    <source>
        <dbReference type="EMBL" id="VDN22588.1"/>
    </source>
</evidence>
<feature type="compositionally biased region" description="Basic residues" evidence="1">
    <location>
        <begin position="1"/>
        <end position="17"/>
    </location>
</feature>
<keyword evidence="3" id="KW-1185">Reference proteome</keyword>
<reference evidence="2 3" key="2">
    <citation type="submission" date="2018-11" db="EMBL/GenBank/DDBJ databases">
        <authorList>
            <consortium name="Pathogen Informatics"/>
        </authorList>
    </citation>
    <scope>NUCLEOTIDE SEQUENCE [LARGE SCALE GENOMIC DNA]</scope>
</reference>
<reference evidence="4" key="1">
    <citation type="submission" date="2016-06" db="UniProtKB">
        <authorList>
            <consortium name="WormBaseParasite"/>
        </authorList>
    </citation>
    <scope>IDENTIFICATION</scope>
</reference>
<name>A0A183DXY8_9BILA</name>
<feature type="compositionally biased region" description="Polar residues" evidence="1">
    <location>
        <begin position="68"/>
        <end position="84"/>
    </location>
</feature>
<dbReference type="AlphaFoldDB" id="A0A183DXY8"/>